<keyword evidence="1" id="KW-0004">4Fe-4S</keyword>
<keyword evidence="7" id="KW-1185">Reference proteome</keyword>
<dbReference type="EMBL" id="JACHFQ010000001">
    <property type="protein sequence ID" value="MBB5225122.1"/>
    <property type="molecule type" value="Genomic_DNA"/>
</dbReference>
<gene>
    <name evidence="6" type="ORF">HNP76_000462</name>
</gene>
<keyword evidence="2" id="KW-0479">Metal-binding</keyword>
<dbReference type="GO" id="GO:0051539">
    <property type="term" value="F:4 iron, 4 sulfur cluster binding"/>
    <property type="evidence" value="ECO:0007669"/>
    <property type="project" value="UniProtKB-KW"/>
</dbReference>
<dbReference type="Proteomes" id="UP000518887">
    <property type="component" value="Unassembled WGS sequence"/>
</dbReference>
<dbReference type="PROSITE" id="PS00198">
    <property type="entry name" value="4FE4S_FER_1"/>
    <property type="match status" value="2"/>
</dbReference>
<dbReference type="PANTHER" id="PTHR43687">
    <property type="entry name" value="ADENYLYLSULFATE REDUCTASE, BETA SUBUNIT"/>
    <property type="match status" value="1"/>
</dbReference>
<dbReference type="RefSeq" id="WP_184657060.1">
    <property type="nucleotide sequence ID" value="NZ_CP031518.1"/>
</dbReference>
<dbReference type="AlphaFoldDB" id="A0A7W8LL50"/>
<reference evidence="6 7" key="1">
    <citation type="submission" date="2020-08" db="EMBL/GenBank/DDBJ databases">
        <title>Genomic Encyclopedia of Type Strains, Phase IV (KMG-IV): sequencing the most valuable type-strain genomes for metagenomic binning, comparative biology and taxonomic classification.</title>
        <authorList>
            <person name="Goeker M."/>
        </authorList>
    </citation>
    <scope>NUCLEOTIDE SEQUENCE [LARGE SCALE GENOMIC DNA]</scope>
    <source>
        <strain evidence="6 7">DSM 103462</strain>
    </source>
</reference>
<evidence type="ECO:0000313" key="7">
    <source>
        <dbReference type="Proteomes" id="UP000518887"/>
    </source>
</evidence>
<proteinExistence type="predicted"/>
<dbReference type="Gene3D" id="3.30.70.20">
    <property type="match status" value="2"/>
</dbReference>
<dbReference type="InterPro" id="IPR017896">
    <property type="entry name" value="4Fe4S_Fe-S-bd"/>
</dbReference>
<organism evidence="6 7">
    <name type="scientific">Treponema ruminis</name>
    <dbReference type="NCBI Taxonomy" id="744515"/>
    <lineage>
        <taxon>Bacteria</taxon>
        <taxon>Pseudomonadati</taxon>
        <taxon>Spirochaetota</taxon>
        <taxon>Spirochaetia</taxon>
        <taxon>Spirochaetales</taxon>
        <taxon>Treponemataceae</taxon>
        <taxon>Treponema</taxon>
    </lineage>
</organism>
<evidence type="ECO:0000259" key="5">
    <source>
        <dbReference type="PROSITE" id="PS51379"/>
    </source>
</evidence>
<feature type="domain" description="4Fe-4S ferredoxin-type" evidence="5">
    <location>
        <begin position="5"/>
        <end position="34"/>
    </location>
</feature>
<comment type="caution">
    <text evidence="6">The sequence shown here is derived from an EMBL/GenBank/DDBJ whole genome shotgun (WGS) entry which is preliminary data.</text>
</comment>
<accession>A0A7W8LL50</accession>
<keyword evidence="4" id="KW-0411">Iron-sulfur</keyword>
<dbReference type="PANTHER" id="PTHR43687:SF1">
    <property type="entry name" value="FERREDOXIN III"/>
    <property type="match status" value="1"/>
</dbReference>
<evidence type="ECO:0000256" key="3">
    <source>
        <dbReference type="ARBA" id="ARBA00023004"/>
    </source>
</evidence>
<name>A0A7W8LL50_9SPIR</name>
<dbReference type="PROSITE" id="PS51379">
    <property type="entry name" value="4FE4S_FER_2"/>
    <property type="match status" value="2"/>
</dbReference>
<protein>
    <submittedName>
        <fullName evidence="6">Ferredoxin</fullName>
    </submittedName>
</protein>
<evidence type="ECO:0000313" key="6">
    <source>
        <dbReference type="EMBL" id="MBB5225122.1"/>
    </source>
</evidence>
<dbReference type="GO" id="GO:0046872">
    <property type="term" value="F:metal ion binding"/>
    <property type="evidence" value="ECO:0007669"/>
    <property type="project" value="UniProtKB-KW"/>
</dbReference>
<evidence type="ECO:0000256" key="2">
    <source>
        <dbReference type="ARBA" id="ARBA00022723"/>
    </source>
</evidence>
<evidence type="ECO:0000256" key="1">
    <source>
        <dbReference type="ARBA" id="ARBA00022485"/>
    </source>
</evidence>
<feature type="domain" description="4Fe-4S ferredoxin-type" evidence="5">
    <location>
        <begin position="35"/>
        <end position="64"/>
    </location>
</feature>
<dbReference type="Pfam" id="PF14697">
    <property type="entry name" value="Fer4_21"/>
    <property type="match status" value="1"/>
</dbReference>
<dbReference type="InterPro" id="IPR050572">
    <property type="entry name" value="Fe-S_Ferredoxin"/>
</dbReference>
<dbReference type="InterPro" id="IPR017900">
    <property type="entry name" value="4Fe4S_Fe_S_CS"/>
</dbReference>
<sequence>MKSKKYARVDEARCVACGACANVCPRGAISVLHGCFARVDSEICVGCGLCGKTCPVGCISPVLREGAA</sequence>
<evidence type="ECO:0000256" key="4">
    <source>
        <dbReference type="ARBA" id="ARBA00023014"/>
    </source>
</evidence>
<dbReference type="SUPFAM" id="SSF54862">
    <property type="entry name" value="4Fe-4S ferredoxins"/>
    <property type="match status" value="1"/>
</dbReference>
<keyword evidence="3" id="KW-0408">Iron</keyword>